<comment type="similarity">
    <text evidence="1">Belongs to the short-chain dehydrogenases/reductases (SDR) family.</text>
</comment>
<dbReference type="OrthoDB" id="9810908at2"/>
<dbReference type="PANTHER" id="PTHR42760">
    <property type="entry name" value="SHORT-CHAIN DEHYDROGENASES/REDUCTASES FAMILY MEMBER"/>
    <property type="match status" value="1"/>
</dbReference>
<comment type="caution">
    <text evidence="2">The sequence shown here is derived from an EMBL/GenBank/DDBJ whole genome shotgun (WGS) entry which is preliminary data.</text>
</comment>
<evidence type="ECO:0000313" key="3">
    <source>
        <dbReference type="Proteomes" id="UP000305848"/>
    </source>
</evidence>
<name>A0A4V5UW80_9BACT</name>
<protein>
    <submittedName>
        <fullName evidence="2">SDR family NAD(P)-dependent oxidoreductase</fullName>
    </submittedName>
</protein>
<reference evidence="2 3" key="1">
    <citation type="submission" date="2019-05" db="EMBL/GenBank/DDBJ databases">
        <title>Panacibacter sp. strain 17mud1-8 Genome sequencing and assembly.</title>
        <authorList>
            <person name="Chhetri G."/>
        </authorList>
    </citation>
    <scope>NUCLEOTIDE SEQUENCE [LARGE SCALE GENOMIC DNA]</scope>
    <source>
        <strain evidence="2 3">17mud1-8</strain>
    </source>
</reference>
<dbReference type="Proteomes" id="UP000305848">
    <property type="component" value="Unassembled WGS sequence"/>
</dbReference>
<dbReference type="AlphaFoldDB" id="A0A4V5UW80"/>
<evidence type="ECO:0000256" key="1">
    <source>
        <dbReference type="ARBA" id="ARBA00006484"/>
    </source>
</evidence>
<dbReference type="GO" id="GO:0030497">
    <property type="term" value="P:fatty acid elongation"/>
    <property type="evidence" value="ECO:0007669"/>
    <property type="project" value="TreeGrafter"/>
</dbReference>
<sequence>MKTVLVTGATGNLGTAVVNKFLAEGYRVIGTVNKKAPINTPFEAMYVDLNDEADTEALVDSIVEKYGAIDVLIATAGGFAMGNIHTTKSSDLTFQYQLNFETAYHAAKPAFRHMLQRGSGRIFLTGARPGVEDNGAKDVMGYALSKSLLQKLATMLNEEANGKDVVTSLIVPSIIDTPANRKAMPNANFDAWVKPERIADIIYFYCTEAADAIRQPVIKVYNGS</sequence>
<dbReference type="SUPFAM" id="SSF51735">
    <property type="entry name" value="NAD(P)-binding Rossmann-fold domains"/>
    <property type="match status" value="1"/>
</dbReference>
<accession>A0A4V5UW80</accession>
<proteinExistence type="inferred from homology"/>
<dbReference type="InterPro" id="IPR002347">
    <property type="entry name" value="SDR_fam"/>
</dbReference>
<organism evidence="2 3">
    <name type="scientific">Ilyomonas limi</name>
    <dbReference type="NCBI Taxonomy" id="2575867"/>
    <lineage>
        <taxon>Bacteria</taxon>
        <taxon>Pseudomonadati</taxon>
        <taxon>Bacteroidota</taxon>
        <taxon>Chitinophagia</taxon>
        <taxon>Chitinophagales</taxon>
        <taxon>Chitinophagaceae</taxon>
        <taxon>Ilyomonas</taxon>
    </lineage>
</organism>
<evidence type="ECO:0000313" key="2">
    <source>
        <dbReference type="EMBL" id="TKK70303.1"/>
    </source>
</evidence>
<dbReference type="GO" id="GO:0016616">
    <property type="term" value="F:oxidoreductase activity, acting on the CH-OH group of donors, NAD or NADP as acceptor"/>
    <property type="evidence" value="ECO:0007669"/>
    <property type="project" value="TreeGrafter"/>
</dbReference>
<dbReference type="EMBL" id="SZQL01000003">
    <property type="protein sequence ID" value="TKK70303.1"/>
    <property type="molecule type" value="Genomic_DNA"/>
</dbReference>
<dbReference type="PANTHER" id="PTHR42760:SF40">
    <property type="entry name" value="3-OXOACYL-[ACYL-CARRIER-PROTEIN] REDUCTASE, CHLOROPLASTIC"/>
    <property type="match status" value="1"/>
</dbReference>
<dbReference type="Gene3D" id="3.40.50.720">
    <property type="entry name" value="NAD(P)-binding Rossmann-like Domain"/>
    <property type="match status" value="1"/>
</dbReference>
<dbReference type="Pfam" id="PF00106">
    <property type="entry name" value="adh_short"/>
    <property type="match status" value="1"/>
</dbReference>
<dbReference type="InterPro" id="IPR036291">
    <property type="entry name" value="NAD(P)-bd_dom_sf"/>
</dbReference>
<dbReference type="RefSeq" id="WP_137260848.1">
    <property type="nucleotide sequence ID" value="NZ_SZQL01000003.1"/>
</dbReference>
<dbReference type="PRINTS" id="PR00081">
    <property type="entry name" value="GDHRDH"/>
</dbReference>
<keyword evidence="3" id="KW-1185">Reference proteome</keyword>
<gene>
    <name evidence="2" type="ORF">FC093_06040</name>
</gene>